<dbReference type="Pfam" id="PF00149">
    <property type="entry name" value="Metallophos"/>
    <property type="match status" value="1"/>
</dbReference>
<feature type="signal peptide" evidence="2">
    <location>
        <begin position="1"/>
        <end position="19"/>
    </location>
</feature>
<dbReference type="NCBIfam" id="TIGR04183">
    <property type="entry name" value="Por_Secre_tail"/>
    <property type="match status" value="1"/>
</dbReference>
<feature type="chain" id="PRO_5009528497" description="Calcineurin-like phosphoesterase domain-containing protein" evidence="2">
    <location>
        <begin position="20"/>
        <end position="482"/>
    </location>
</feature>
<dbReference type="SUPFAM" id="SSF56300">
    <property type="entry name" value="Metallo-dependent phosphatases"/>
    <property type="match status" value="1"/>
</dbReference>
<organism evidence="4 5">
    <name type="scientific">Candidatus Raymondbacteria bacterium RIFOXYD12_FULL_49_13</name>
    <dbReference type="NCBI Taxonomy" id="1817890"/>
    <lineage>
        <taxon>Bacteria</taxon>
        <taxon>Raymondiibacteriota</taxon>
    </lineage>
</organism>
<gene>
    <name evidence="4" type="ORF">A2519_06515</name>
</gene>
<keyword evidence="1 2" id="KW-0732">Signal</keyword>
<comment type="caution">
    <text evidence="4">The sequence shown here is derived from an EMBL/GenBank/DDBJ whole genome shotgun (WGS) entry which is preliminary data.</text>
</comment>
<evidence type="ECO:0000259" key="3">
    <source>
        <dbReference type="Pfam" id="PF00149"/>
    </source>
</evidence>
<dbReference type="PANTHER" id="PTHR22953:SF153">
    <property type="entry name" value="PURPLE ACID PHOSPHATASE"/>
    <property type="match status" value="1"/>
</dbReference>
<dbReference type="InterPro" id="IPR039331">
    <property type="entry name" value="PAPs-like"/>
</dbReference>
<dbReference type="Gene3D" id="3.60.21.10">
    <property type="match status" value="1"/>
</dbReference>
<dbReference type="InterPro" id="IPR004843">
    <property type="entry name" value="Calcineurin-like_PHP"/>
</dbReference>
<proteinExistence type="predicted"/>
<dbReference type="PANTHER" id="PTHR22953">
    <property type="entry name" value="ACID PHOSPHATASE RELATED"/>
    <property type="match status" value="1"/>
</dbReference>
<dbReference type="GO" id="GO:0003993">
    <property type="term" value="F:acid phosphatase activity"/>
    <property type="evidence" value="ECO:0007669"/>
    <property type="project" value="InterPro"/>
</dbReference>
<name>A0A1F7F8N9_UNCRA</name>
<evidence type="ECO:0000313" key="5">
    <source>
        <dbReference type="Proteomes" id="UP000179243"/>
    </source>
</evidence>
<dbReference type="GO" id="GO:0046872">
    <property type="term" value="F:metal ion binding"/>
    <property type="evidence" value="ECO:0007669"/>
    <property type="project" value="InterPro"/>
</dbReference>
<dbReference type="InterPro" id="IPR026444">
    <property type="entry name" value="Secre_tail"/>
</dbReference>
<dbReference type="Proteomes" id="UP000179243">
    <property type="component" value="Unassembled WGS sequence"/>
</dbReference>
<dbReference type="AlphaFoldDB" id="A0A1F7F8N9"/>
<dbReference type="EMBL" id="MFYX01000099">
    <property type="protein sequence ID" value="OGK02993.1"/>
    <property type="molecule type" value="Genomic_DNA"/>
</dbReference>
<evidence type="ECO:0000313" key="4">
    <source>
        <dbReference type="EMBL" id="OGK02993.1"/>
    </source>
</evidence>
<dbReference type="SUPFAM" id="SSF49363">
    <property type="entry name" value="Purple acid phosphatase, N-terminal domain"/>
    <property type="match status" value="1"/>
</dbReference>
<dbReference type="InterPro" id="IPR008963">
    <property type="entry name" value="Purple_acid_Pase-like_N"/>
</dbReference>
<evidence type="ECO:0000256" key="2">
    <source>
        <dbReference type="SAM" id="SignalP"/>
    </source>
</evidence>
<feature type="domain" description="Calcineurin-like phosphoesterase" evidence="3">
    <location>
        <begin position="131"/>
        <end position="283"/>
    </location>
</feature>
<reference evidence="4 5" key="1">
    <citation type="journal article" date="2016" name="Nat. Commun.">
        <title>Thousands of microbial genomes shed light on interconnected biogeochemical processes in an aquifer system.</title>
        <authorList>
            <person name="Anantharaman K."/>
            <person name="Brown C.T."/>
            <person name="Hug L.A."/>
            <person name="Sharon I."/>
            <person name="Castelle C.J."/>
            <person name="Probst A.J."/>
            <person name="Thomas B.C."/>
            <person name="Singh A."/>
            <person name="Wilkins M.J."/>
            <person name="Karaoz U."/>
            <person name="Brodie E.L."/>
            <person name="Williams K.H."/>
            <person name="Hubbard S.S."/>
            <person name="Banfield J.F."/>
        </authorList>
    </citation>
    <scope>NUCLEOTIDE SEQUENCE [LARGE SCALE GENOMIC DNA]</scope>
</reference>
<protein>
    <recommendedName>
        <fullName evidence="3">Calcineurin-like phosphoesterase domain-containing protein</fullName>
    </recommendedName>
</protein>
<dbReference type="InterPro" id="IPR029052">
    <property type="entry name" value="Metallo-depent_PP-like"/>
</dbReference>
<evidence type="ECO:0000256" key="1">
    <source>
        <dbReference type="ARBA" id="ARBA00022729"/>
    </source>
</evidence>
<accession>A0A1F7F8N9</accession>
<sequence length="482" mass="53593">MRAMLVLIAAFCVLTFAAAGHIHFGSTNNPLNGLTITWHSTNTNDSIRWGYTSGFEQGGFASANHASYSTGYWHDYAFPVLTASSTIRFSIYDGAWSEEKTFATSTDTSTTQYSFIGGGDSRTNMTGWQQVANRLATEDAAFHLFTGDHVNDGSLDSNWDAWYDSGKVFLEKNLIYHTGGNHEYGANYLNQFIMPGNEQWYAFEFGNALFICLLSESSFAEQYPWLLQQLQNTDKTWKIVFFHKPFFVTAAHQHDMDAYRGTWWKAFDDYGVDVVLNGHVHYYMRSRPINLNVSANAPVDEYGSLPGQGRLEVVSGCYGVGAYNGVPTYFYSTGTIDDWFVEKGAGAGTQNYAKFSINGTFLHMDAYDVNGILLDSLSINKLHGGTDVLRPYSIGEGALQASPNPFNANITISLDKGMHYGNIPADIFIYNTQGKNIWTATIALHVLKRGVSWDAGKNSSGVYLIRLKGQGFELEKKIVLQK</sequence>